<dbReference type="Proteomes" id="UP001601059">
    <property type="component" value="Unassembled WGS sequence"/>
</dbReference>
<evidence type="ECO:0000259" key="2">
    <source>
        <dbReference type="PROSITE" id="PS50113"/>
    </source>
</evidence>
<dbReference type="InterPro" id="IPR029787">
    <property type="entry name" value="Nucleotide_cyclase"/>
</dbReference>
<comment type="caution">
    <text evidence="4">The sequence shown here is derived from an EMBL/GenBank/DDBJ whole genome shotgun (WGS) entry which is preliminary data.</text>
</comment>
<dbReference type="RefSeq" id="WP_389359031.1">
    <property type="nucleotide sequence ID" value="NZ_JBIACK010000001.1"/>
</dbReference>
<dbReference type="SMART" id="SM00267">
    <property type="entry name" value="GGDEF"/>
    <property type="match status" value="1"/>
</dbReference>
<dbReference type="EC" id="2.7.7.65" evidence="4"/>
<keyword evidence="4" id="KW-0808">Transferase</keyword>
<dbReference type="InterPro" id="IPR035965">
    <property type="entry name" value="PAS-like_dom_sf"/>
</dbReference>
<dbReference type="InterPro" id="IPR000160">
    <property type="entry name" value="GGDEF_dom"/>
</dbReference>
<dbReference type="PROSITE" id="PS50113">
    <property type="entry name" value="PAC"/>
    <property type="match status" value="1"/>
</dbReference>
<feature type="domain" description="GGDEF" evidence="3">
    <location>
        <begin position="149"/>
        <end position="286"/>
    </location>
</feature>
<feature type="domain" description="PAC" evidence="2">
    <location>
        <begin position="58"/>
        <end position="110"/>
    </location>
</feature>
<dbReference type="SUPFAM" id="SSF55073">
    <property type="entry name" value="Nucleotide cyclase"/>
    <property type="match status" value="1"/>
</dbReference>
<dbReference type="PROSITE" id="PS50887">
    <property type="entry name" value="GGDEF"/>
    <property type="match status" value="1"/>
</dbReference>
<dbReference type="InterPro" id="IPR000014">
    <property type="entry name" value="PAS"/>
</dbReference>
<organism evidence="4 5">
    <name type="scientific">Cytobacillus spartinae</name>
    <dbReference type="NCBI Taxonomy" id="3299023"/>
    <lineage>
        <taxon>Bacteria</taxon>
        <taxon>Bacillati</taxon>
        <taxon>Bacillota</taxon>
        <taxon>Bacilli</taxon>
        <taxon>Bacillales</taxon>
        <taxon>Bacillaceae</taxon>
        <taxon>Cytobacillus</taxon>
    </lineage>
</organism>
<dbReference type="PROSITE" id="PS50112">
    <property type="entry name" value="PAS"/>
    <property type="match status" value="1"/>
</dbReference>
<sequence length="294" mass="33397">MNTDKEGNIVIVNEGFTRITGYPKQEAIGLNPRVLKSGKHDASFYRKMWDDLAKTGQWKGEIWNKNKSGYTYPELLNISEVKDSRGLTVNYVAVFSDITKLKETEKKLVEANERLQKISSLDGLTGIPNRRTFDFTMEKEWNRALQSQNPISLIMLDIDYFKKYNDTYGHLEGDECLKKVATSLASSVTGLTDVVTRYGGEEFAIILPDTNQMDANLFAEKIRKNIELLEIPHINSLVSNHVTISMGVATLMPKHSIKFVELIHNADQALYEAKESGRNQVKSYEIKLESIVLR</sequence>
<dbReference type="SUPFAM" id="SSF55785">
    <property type="entry name" value="PYP-like sensor domain (PAS domain)"/>
    <property type="match status" value="1"/>
</dbReference>
<dbReference type="NCBIfam" id="TIGR00229">
    <property type="entry name" value="sensory_box"/>
    <property type="match status" value="1"/>
</dbReference>
<dbReference type="GO" id="GO:0052621">
    <property type="term" value="F:diguanylate cyclase activity"/>
    <property type="evidence" value="ECO:0007669"/>
    <property type="project" value="UniProtKB-EC"/>
</dbReference>
<dbReference type="PANTHER" id="PTHR46663:SF3">
    <property type="entry name" value="SLL0267 PROTEIN"/>
    <property type="match status" value="1"/>
</dbReference>
<dbReference type="Pfam" id="PF13426">
    <property type="entry name" value="PAS_9"/>
    <property type="match status" value="1"/>
</dbReference>
<name>A0ABW6K9S0_9BACI</name>
<accession>A0ABW6K9S0</accession>
<dbReference type="InterPro" id="IPR000700">
    <property type="entry name" value="PAS-assoc_C"/>
</dbReference>
<protein>
    <submittedName>
        <fullName evidence="4">Diguanylate cyclase domain-containing protein</fullName>
        <ecNumber evidence="4">2.7.7.65</ecNumber>
    </submittedName>
</protein>
<dbReference type="CDD" id="cd00130">
    <property type="entry name" value="PAS"/>
    <property type="match status" value="1"/>
</dbReference>
<evidence type="ECO:0000313" key="4">
    <source>
        <dbReference type="EMBL" id="MFE8699690.1"/>
    </source>
</evidence>
<dbReference type="EMBL" id="JBIACK010000001">
    <property type="protein sequence ID" value="MFE8699690.1"/>
    <property type="molecule type" value="Genomic_DNA"/>
</dbReference>
<dbReference type="NCBIfam" id="TIGR00254">
    <property type="entry name" value="GGDEF"/>
    <property type="match status" value="1"/>
</dbReference>
<keyword evidence="5" id="KW-1185">Reference proteome</keyword>
<reference evidence="4 5" key="1">
    <citation type="submission" date="2024-08" db="EMBL/GenBank/DDBJ databases">
        <title>Two novel Cytobacillus novel species.</title>
        <authorList>
            <person name="Liu G."/>
        </authorList>
    </citation>
    <scope>NUCLEOTIDE SEQUENCE [LARGE SCALE GENOMIC DNA]</scope>
    <source>
        <strain evidence="4 5">FJAT-54145</strain>
    </source>
</reference>
<dbReference type="InterPro" id="IPR043128">
    <property type="entry name" value="Rev_trsase/Diguanyl_cyclase"/>
</dbReference>
<gene>
    <name evidence="4" type="ORF">ACFYKX_03520</name>
</gene>
<dbReference type="CDD" id="cd01949">
    <property type="entry name" value="GGDEF"/>
    <property type="match status" value="1"/>
</dbReference>
<dbReference type="Gene3D" id="3.30.450.20">
    <property type="entry name" value="PAS domain"/>
    <property type="match status" value="1"/>
</dbReference>
<dbReference type="PANTHER" id="PTHR46663">
    <property type="entry name" value="DIGUANYLATE CYCLASE DGCT-RELATED"/>
    <property type="match status" value="1"/>
</dbReference>
<evidence type="ECO:0000259" key="3">
    <source>
        <dbReference type="PROSITE" id="PS50887"/>
    </source>
</evidence>
<dbReference type="Pfam" id="PF00990">
    <property type="entry name" value="GGDEF"/>
    <property type="match status" value="1"/>
</dbReference>
<dbReference type="Gene3D" id="3.30.70.270">
    <property type="match status" value="1"/>
</dbReference>
<evidence type="ECO:0000313" key="5">
    <source>
        <dbReference type="Proteomes" id="UP001601059"/>
    </source>
</evidence>
<dbReference type="InterPro" id="IPR052163">
    <property type="entry name" value="DGC-Regulatory_Protein"/>
</dbReference>
<proteinExistence type="predicted"/>
<feature type="domain" description="PAS" evidence="1">
    <location>
        <begin position="1"/>
        <end position="29"/>
    </location>
</feature>
<keyword evidence="4" id="KW-0548">Nucleotidyltransferase</keyword>
<evidence type="ECO:0000259" key="1">
    <source>
        <dbReference type="PROSITE" id="PS50112"/>
    </source>
</evidence>